<protein>
    <recommendedName>
        <fullName evidence="4">Peptidase aspartic putative domain-containing protein</fullName>
    </recommendedName>
</protein>
<sequence length="465" mass="52557">MRMAAESPYLSERRGQRQEADLSDVVNPPVKYDVCCLEFKDRKEKRANQEIPKEDLHTEEKPDAFEICGKTCSHLTLSPEPNSSFVHTDVKVQETVIQHDETLANWSKSSNVFLQALSILVRGETTKHKARAIIDSGSQWSYILKETVEEMNYKAKWKEYLQHSLFGGSNTSTCQYDVYMIYLSSVSEEYNCHFEVLGQEVICDSVLSRKQGSHFKELRDYNIHLAEDLEGPMEILIGDDVAGKLITGNHLQLKNGITAIETKLGWMVIGHANSENTSLLITSMLTTNACITDLWTVESFGITDPSGKKTAVELQEAARQYFLDIVKIENDSDASMYVYAAVAVLGVETTQQEQVAPEVQQKQVTLEMQQKQVTPEIQQKQVTLEMQQEQVTPEVQQEIATHEVSQTREHTPENKPHSFLPVQFQSCCVKKLGQCCDCNICALIRRVAAESSHLSKREGQQQESD</sequence>
<evidence type="ECO:0000313" key="2">
    <source>
        <dbReference type="EMBL" id="KAF8771729.1"/>
    </source>
</evidence>
<reference evidence="2" key="2">
    <citation type="submission" date="2020-06" db="EMBL/GenBank/DDBJ databases">
        <authorList>
            <person name="Sheffer M."/>
        </authorList>
    </citation>
    <scope>NUCLEOTIDE SEQUENCE</scope>
</reference>
<feature type="region of interest" description="Disordered" evidence="1">
    <location>
        <begin position="1"/>
        <end position="24"/>
    </location>
</feature>
<comment type="caution">
    <text evidence="2">The sequence shown here is derived from an EMBL/GenBank/DDBJ whole genome shotgun (WGS) entry which is preliminary data.</text>
</comment>
<accession>A0A8T0EFT2</accession>
<proteinExistence type="predicted"/>
<name>A0A8T0EFT2_ARGBR</name>
<evidence type="ECO:0000256" key="1">
    <source>
        <dbReference type="SAM" id="MobiDB-lite"/>
    </source>
</evidence>
<dbReference type="AlphaFoldDB" id="A0A8T0EFT2"/>
<dbReference type="Gene3D" id="2.40.70.10">
    <property type="entry name" value="Acid Proteases"/>
    <property type="match status" value="1"/>
</dbReference>
<evidence type="ECO:0000313" key="3">
    <source>
        <dbReference type="Proteomes" id="UP000807504"/>
    </source>
</evidence>
<feature type="compositionally biased region" description="Basic and acidic residues" evidence="1">
    <location>
        <begin position="11"/>
        <end position="20"/>
    </location>
</feature>
<organism evidence="2 3">
    <name type="scientific">Argiope bruennichi</name>
    <name type="common">Wasp spider</name>
    <name type="synonym">Aranea bruennichi</name>
    <dbReference type="NCBI Taxonomy" id="94029"/>
    <lineage>
        <taxon>Eukaryota</taxon>
        <taxon>Metazoa</taxon>
        <taxon>Ecdysozoa</taxon>
        <taxon>Arthropoda</taxon>
        <taxon>Chelicerata</taxon>
        <taxon>Arachnida</taxon>
        <taxon>Araneae</taxon>
        <taxon>Araneomorphae</taxon>
        <taxon>Entelegynae</taxon>
        <taxon>Araneoidea</taxon>
        <taxon>Araneidae</taxon>
        <taxon>Argiope</taxon>
    </lineage>
</organism>
<reference evidence="2" key="1">
    <citation type="journal article" date="2020" name="bioRxiv">
        <title>Chromosome-level reference genome of the European wasp spider Argiope bruennichi: a resource for studies on range expansion and evolutionary adaptation.</title>
        <authorList>
            <person name="Sheffer M.M."/>
            <person name="Hoppe A."/>
            <person name="Krehenwinkel H."/>
            <person name="Uhl G."/>
            <person name="Kuss A.W."/>
            <person name="Jensen L."/>
            <person name="Jensen C."/>
            <person name="Gillespie R.G."/>
            <person name="Hoff K.J."/>
            <person name="Prost S."/>
        </authorList>
    </citation>
    <scope>NUCLEOTIDE SEQUENCE</scope>
</reference>
<dbReference type="EMBL" id="JABXBU010002228">
    <property type="protein sequence ID" value="KAF8771729.1"/>
    <property type="molecule type" value="Genomic_DNA"/>
</dbReference>
<evidence type="ECO:0008006" key="4">
    <source>
        <dbReference type="Google" id="ProtNLM"/>
    </source>
</evidence>
<dbReference type="InterPro" id="IPR021109">
    <property type="entry name" value="Peptidase_aspartic_dom_sf"/>
</dbReference>
<keyword evidence="3" id="KW-1185">Reference proteome</keyword>
<dbReference type="Proteomes" id="UP000807504">
    <property type="component" value="Unassembled WGS sequence"/>
</dbReference>
<gene>
    <name evidence="2" type="ORF">HNY73_019109</name>
</gene>